<evidence type="ECO:0000313" key="8">
    <source>
        <dbReference type="Proteomes" id="UP001497497"/>
    </source>
</evidence>
<evidence type="ECO:0000259" key="5">
    <source>
        <dbReference type="PROSITE" id="PS51513"/>
    </source>
</evidence>
<keyword evidence="8" id="KW-1185">Reference proteome</keyword>
<evidence type="ECO:0000256" key="3">
    <source>
        <dbReference type="SAM" id="MobiDB-lite"/>
    </source>
</evidence>
<feature type="domain" description="FFD box profile" evidence="5">
    <location>
        <begin position="382"/>
        <end position="398"/>
    </location>
</feature>
<gene>
    <name evidence="7" type="ORF">GSLYS_00017361001</name>
</gene>
<feature type="region of interest" description="Disordered" evidence="3">
    <location>
        <begin position="348"/>
        <end position="389"/>
    </location>
</feature>
<dbReference type="InterPro" id="IPR025609">
    <property type="entry name" value="Lsm14-like_N"/>
</dbReference>
<dbReference type="PROSITE" id="PS51512">
    <property type="entry name" value="DFDF"/>
    <property type="match status" value="1"/>
</dbReference>
<protein>
    <submittedName>
        <fullName evidence="7">Uncharacterized protein</fullName>
    </submittedName>
</protein>
<dbReference type="EMBL" id="CAXITT010000580">
    <property type="protein sequence ID" value="CAL1543848.1"/>
    <property type="molecule type" value="Genomic_DNA"/>
</dbReference>
<evidence type="ECO:0000259" key="4">
    <source>
        <dbReference type="PROSITE" id="PS51512"/>
    </source>
</evidence>
<reference evidence="7 8" key="1">
    <citation type="submission" date="2024-04" db="EMBL/GenBank/DDBJ databases">
        <authorList>
            <consortium name="Genoscope - CEA"/>
            <person name="William W."/>
        </authorList>
    </citation>
    <scope>NUCLEOTIDE SEQUENCE [LARGE SCALE GENOMIC DNA]</scope>
</reference>
<dbReference type="SUPFAM" id="SSF50182">
    <property type="entry name" value="Sm-like ribonucleoproteins"/>
    <property type="match status" value="1"/>
</dbReference>
<comment type="similarity">
    <text evidence="1">Belongs to the LSM14 family.</text>
</comment>
<dbReference type="PANTHER" id="PTHR13586:SF0">
    <property type="entry name" value="TRAILER HITCH, ISOFORM H"/>
    <property type="match status" value="1"/>
</dbReference>
<sequence length="514" mass="56375">MSQGVPGPTGVPAPTGVPYLGSKISLISKAEIRYEGTLYTIDPVEATVALAKVRSFGTEDRPTDRPLPARSEIFEFIIFRGHDIKDLHVCEPPKPQPTEGVPLDPAIVKSSQPPPGPAGAAYPNASPGFPPGQMYQPFTQPMYFSQGQHAPGFAMPPSQGHHHHTGSTRESSPGVDQSGEQMRTASIPAIGTRPVAGSQSSTPPLSRKSPTSDQGVQVQPGSPEKGSHDNQHQYNRTQHHPQQHQQYRGQGMRRGGGGGGGGGGQRMDNNRYREERGQSGSYSRGRSNNRDPLSAPMRGGPQRGGPRGAPRGQGQRGGRSAEPLKFDTDFDFETSNAQFAKVDIEKELKNLSLSDKSVNGDKGEEEPEIEDEEGEEEEEEPVYYDQKKSFFDNISCEATERNKGQRHSWREERKLNSETFGISENFRRNYRGRHNWRGGNMRGGWRGGRGRGGGGNAYNNRDGSAFNNRDGSAYNNRDGGYYGGNRGSGGRGRRTWDYDDRRRNDGPQRVEVKS</sequence>
<feature type="compositionally biased region" description="Polar residues" evidence="3">
    <location>
        <begin position="197"/>
        <end position="220"/>
    </location>
</feature>
<organism evidence="7 8">
    <name type="scientific">Lymnaea stagnalis</name>
    <name type="common">Great pond snail</name>
    <name type="synonym">Helix stagnalis</name>
    <dbReference type="NCBI Taxonomy" id="6523"/>
    <lineage>
        <taxon>Eukaryota</taxon>
        <taxon>Metazoa</taxon>
        <taxon>Spiralia</taxon>
        <taxon>Lophotrochozoa</taxon>
        <taxon>Mollusca</taxon>
        <taxon>Gastropoda</taxon>
        <taxon>Heterobranchia</taxon>
        <taxon>Euthyneura</taxon>
        <taxon>Panpulmonata</taxon>
        <taxon>Hygrophila</taxon>
        <taxon>Lymnaeoidea</taxon>
        <taxon>Lymnaeidae</taxon>
        <taxon>Lymnaea</taxon>
    </lineage>
</organism>
<feature type="region of interest" description="Disordered" evidence="3">
    <location>
        <begin position="93"/>
        <end position="329"/>
    </location>
</feature>
<feature type="compositionally biased region" description="Gly residues" evidence="3">
    <location>
        <begin position="480"/>
        <end position="490"/>
    </location>
</feature>
<dbReference type="InterPro" id="IPR047575">
    <property type="entry name" value="Sm"/>
</dbReference>
<name>A0AAV2IG26_LYMST</name>
<feature type="compositionally biased region" description="Polar residues" evidence="3">
    <location>
        <begin position="136"/>
        <end position="148"/>
    </location>
</feature>
<evidence type="ECO:0000259" key="6">
    <source>
        <dbReference type="PROSITE" id="PS52002"/>
    </source>
</evidence>
<dbReference type="GO" id="GO:0033962">
    <property type="term" value="P:P-body assembly"/>
    <property type="evidence" value="ECO:0007669"/>
    <property type="project" value="TreeGrafter"/>
</dbReference>
<dbReference type="GO" id="GO:0000932">
    <property type="term" value="C:P-body"/>
    <property type="evidence" value="ECO:0007669"/>
    <property type="project" value="TreeGrafter"/>
</dbReference>
<proteinExistence type="inferred from homology"/>
<dbReference type="InterPro" id="IPR010920">
    <property type="entry name" value="LSM_dom_sf"/>
</dbReference>
<dbReference type="Pfam" id="PF12701">
    <property type="entry name" value="LSM14"/>
    <property type="match status" value="1"/>
</dbReference>
<feature type="compositionally biased region" description="Low complexity" evidence="3">
    <location>
        <begin position="118"/>
        <end position="127"/>
    </location>
</feature>
<dbReference type="PROSITE" id="PS52002">
    <property type="entry name" value="SM"/>
    <property type="match status" value="1"/>
</dbReference>
<feature type="domain" description="DFDF" evidence="4">
    <location>
        <begin position="318"/>
        <end position="354"/>
    </location>
</feature>
<feature type="compositionally biased region" description="Basic and acidic residues" evidence="3">
    <location>
        <begin position="268"/>
        <end position="277"/>
    </location>
</feature>
<dbReference type="Proteomes" id="UP001497497">
    <property type="component" value="Unassembled WGS sequence"/>
</dbReference>
<feature type="compositionally biased region" description="Acidic residues" evidence="3">
    <location>
        <begin position="363"/>
        <end position="382"/>
    </location>
</feature>
<evidence type="ECO:0000313" key="7">
    <source>
        <dbReference type="EMBL" id="CAL1543848.1"/>
    </source>
</evidence>
<dbReference type="PANTHER" id="PTHR13586">
    <property type="entry name" value="SCD6 PROTEIN-RELATED"/>
    <property type="match status" value="1"/>
</dbReference>
<dbReference type="SMART" id="SM01199">
    <property type="entry name" value="FDF"/>
    <property type="match status" value="1"/>
</dbReference>
<dbReference type="SMART" id="SM01271">
    <property type="entry name" value="LSM14"/>
    <property type="match status" value="1"/>
</dbReference>
<dbReference type="AlphaFoldDB" id="A0AAV2IG26"/>
<dbReference type="InterPro" id="IPR025761">
    <property type="entry name" value="FFD_box"/>
</dbReference>
<evidence type="ECO:0000256" key="2">
    <source>
        <dbReference type="PROSITE-ProRule" id="PRU00846"/>
    </source>
</evidence>
<feature type="compositionally biased region" description="Basic and acidic residues" evidence="3">
    <location>
        <begin position="494"/>
        <end position="514"/>
    </location>
</feature>
<dbReference type="InterPro" id="IPR019050">
    <property type="entry name" value="FDF_dom"/>
</dbReference>
<feature type="domain" description="Sm" evidence="6">
    <location>
        <begin position="11"/>
        <end position="93"/>
    </location>
</feature>
<dbReference type="CDD" id="cd01736">
    <property type="entry name" value="LSm14_N"/>
    <property type="match status" value="1"/>
</dbReference>
<dbReference type="InterPro" id="IPR025762">
    <property type="entry name" value="DFDF"/>
</dbReference>
<dbReference type="GO" id="GO:0003729">
    <property type="term" value="F:mRNA binding"/>
    <property type="evidence" value="ECO:0007669"/>
    <property type="project" value="TreeGrafter"/>
</dbReference>
<dbReference type="GO" id="GO:0034063">
    <property type="term" value="P:stress granule assembly"/>
    <property type="evidence" value="ECO:0007669"/>
    <property type="project" value="TreeGrafter"/>
</dbReference>
<feature type="short sequence motif" description="FFD box" evidence="2">
    <location>
        <begin position="382"/>
        <end position="398"/>
    </location>
</feature>
<dbReference type="PROSITE" id="PS51513">
    <property type="entry name" value="FFD"/>
    <property type="match status" value="1"/>
</dbReference>
<accession>A0AAV2IG26</accession>
<feature type="region of interest" description="Disordered" evidence="3">
    <location>
        <begin position="443"/>
        <end position="514"/>
    </location>
</feature>
<dbReference type="Gene3D" id="2.30.30.100">
    <property type="match status" value="1"/>
</dbReference>
<feature type="compositionally biased region" description="Gly residues" evidence="3">
    <location>
        <begin position="443"/>
        <end position="456"/>
    </location>
</feature>
<evidence type="ECO:0000256" key="1">
    <source>
        <dbReference type="ARBA" id="ARBA00010415"/>
    </source>
</evidence>
<feature type="compositionally biased region" description="Gly residues" evidence="3">
    <location>
        <begin position="252"/>
        <end position="265"/>
    </location>
</feature>
<feature type="compositionally biased region" description="Polar residues" evidence="3">
    <location>
        <begin position="168"/>
        <end position="184"/>
    </location>
</feature>
<comment type="caution">
    <text evidence="7">The sequence shown here is derived from an EMBL/GenBank/DDBJ whole genome shotgun (WGS) entry which is preliminary data.</text>
</comment>
<dbReference type="Pfam" id="PF09532">
    <property type="entry name" value="FDF"/>
    <property type="match status" value="1"/>
</dbReference>